<dbReference type="EMBL" id="CAUYUJ010016405">
    <property type="protein sequence ID" value="CAK0864929.1"/>
    <property type="molecule type" value="Genomic_DNA"/>
</dbReference>
<comment type="similarity">
    <text evidence="4">Belongs to the class I-like SAM-binding methyltransferase superfamily. C5-methyltransferase family.</text>
</comment>
<evidence type="ECO:0000256" key="1">
    <source>
        <dbReference type="ARBA" id="ARBA00022603"/>
    </source>
</evidence>
<gene>
    <name evidence="5" type="ORF">PCOR1329_LOCUS52625</name>
</gene>
<dbReference type="Gene3D" id="3.40.50.150">
    <property type="entry name" value="Vaccinia Virus protein VP39"/>
    <property type="match status" value="1"/>
</dbReference>
<keyword evidence="2 4" id="KW-0808">Transferase</keyword>
<dbReference type="Proteomes" id="UP001189429">
    <property type="component" value="Unassembled WGS sequence"/>
</dbReference>
<evidence type="ECO:0000256" key="4">
    <source>
        <dbReference type="PROSITE-ProRule" id="PRU01016"/>
    </source>
</evidence>
<name>A0ABN9UXL0_9DINO</name>
<evidence type="ECO:0000313" key="6">
    <source>
        <dbReference type="Proteomes" id="UP001189429"/>
    </source>
</evidence>
<evidence type="ECO:0000313" key="5">
    <source>
        <dbReference type="EMBL" id="CAK0864929.1"/>
    </source>
</evidence>
<proteinExistence type="inferred from homology"/>
<dbReference type="InterPro" id="IPR001525">
    <property type="entry name" value="C5_MeTfrase"/>
</dbReference>
<dbReference type="InterPro" id="IPR029063">
    <property type="entry name" value="SAM-dependent_MTases_sf"/>
</dbReference>
<accession>A0ABN9UXL0</accession>
<keyword evidence="1 4" id="KW-0489">Methyltransferase</keyword>
<keyword evidence="6" id="KW-1185">Reference proteome</keyword>
<protein>
    <recommendedName>
        <fullName evidence="7">DNA (cytosine-5-)-methyltransferase</fullName>
    </recommendedName>
</protein>
<dbReference type="Pfam" id="PF00145">
    <property type="entry name" value="DNA_methylase"/>
    <property type="match status" value="1"/>
</dbReference>
<organism evidence="5 6">
    <name type="scientific">Prorocentrum cordatum</name>
    <dbReference type="NCBI Taxonomy" id="2364126"/>
    <lineage>
        <taxon>Eukaryota</taxon>
        <taxon>Sar</taxon>
        <taxon>Alveolata</taxon>
        <taxon>Dinophyceae</taxon>
        <taxon>Prorocentrales</taxon>
        <taxon>Prorocentraceae</taxon>
        <taxon>Prorocentrum</taxon>
    </lineage>
</organism>
<dbReference type="PROSITE" id="PS51679">
    <property type="entry name" value="SAM_MT_C5"/>
    <property type="match status" value="1"/>
</dbReference>
<dbReference type="SUPFAM" id="SSF53335">
    <property type="entry name" value="S-adenosyl-L-methionine-dependent methyltransferases"/>
    <property type="match status" value="1"/>
</dbReference>
<keyword evidence="3 4" id="KW-0949">S-adenosyl-L-methionine</keyword>
<comment type="caution">
    <text evidence="4">Lacks conserved residue(s) required for the propagation of feature annotation.</text>
</comment>
<evidence type="ECO:0000256" key="2">
    <source>
        <dbReference type="ARBA" id="ARBA00022679"/>
    </source>
</evidence>
<dbReference type="PANTHER" id="PTHR46098:SF1">
    <property type="entry name" value="TRNA (CYTOSINE(38)-C(5))-METHYLTRANSFERASE"/>
    <property type="match status" value="1"/>
</dbReference>
<dbReference type="PANTHER" id="PTHR46098">
    <property type="entry name" value="TRNA (CYTOSINE(38)-C(5))-METHYLTRANSFERASE"/>
    <property type="match status" value="1"/>
</dbReference>
<reference evidence="5" key="1">
    <citation type="submission" date="2023-10" db="EMBL/GenBank/DDBJ databases">
        <authorList>
            <person name="Chen Y."/>
            <person name="Shah S."/>
            <person name="Dougan E. K."/>
            <person name="Thang M."/>
            <person name="Chan C."/>
        </authorList>
    </citation>
    <scope>NUCLEOTIDE SEQUENCE [LARGE SCALE GENOMIC DNA]</scope>
</reference>
<dbReference type="InterPro" id="IPR050750">
    <property type="entry name" value="C5-MTase"/>
</dbReference>
<comment type="caution">
    <text evidence="5">The sequence shown here is derived from an EMBL/GenBank/DDBJ whole genome shotgun (WGS) entry which is preliminary data.</text>
</comment>
<evidence type="ECO:0008006" key="7">
    <source>
        <dbReference type="Google" id="ProtNLM"/>
    </source>
</evidence>
<sequence length="1188" mass="128754">MRRMGAPFTNVFARDSAKPCQKVIEAAHNPGKFFTGITERTPEEEEDTDVYAWTPPRQGLSQNCLRQGVNGPKQTGQLTKKAMQYIKNKKRRVSIFENVFTLTHKRLKPVLDGIIKGLISIGYTVNYSVLDSRDYGIPQNRRRVFVVAIRSASTSGRHPRSTPILVDIVASPEFAAYGIDEAKTIARSRGGDGGPWIFTRGRRTTPTELIKLQGFELTDIPWTTLKISQRQLGQLIGTAVSVNTIGAILEEALWSSGLVEKKDEHTDKAKAWLAWVDSERCLMFAMMADVADEGMCLTRLLDNEDVGTACLNSEVLLFIGKVVSMFGESERCLTIFGYTSVMMNLLNEYVVWHVNDDSRSIGFERGAPVDIVNRCMERMRSYVVLARAALAAEFPSFEMSQAADINPTRLQVQWEHGCPRARQQQQRGLSKKEAWRYVIQKLGQQRLALRRDIDDLRSALVAYVAFGISTSGVEQKFSLAALKFNCRQLSSDACSEDRFLNIALDLPNRDLNKVNDGVIHAIRCEANVKMRTLAEAARILIDDDTFQHHVHKDFSDLTLIAAQCPGADGRSDMLIMLTEEIERTQQMWRAAEWEFTTGLKKEMKAKWDELHGKRQGEFSEKFDQGEFRRAVRPGPTIAAATNRMAADDGGANIIYTLAMAILVGGAVQSAIAIWLWEREPGGPTPSDEDAAQAMKIHREVDKAHAMAKDTVSHMSGIGAMAKMMGQMLTARRKMLFITKNVLLGYGDLRYAAPLRILPPSAYRLRARLIRGPAAQMDHIAAMLIQIKLLQRIAEDPGDAADSALGPWADDADADAPCASEAVVHSLQDVDGGGDRTWSCSRATGPCSGGGRGIPIAGRDGARRVHRGRRGRGRAAAVCSASAEGAELAPPPPALGVWPSGATLRGGGLAQAFEVRGIEGIVEITFQERVEHSRRKFAAGLDESSQAAPSPGLAGIGSPLRARRAGFSRTRLVGAPVGPLVGAPVGASCACAAQSSLANAASPTCGGSLWSSYRSQVLLLPTGQTFRIAVLVMGMPGRWVAVASGAQVDRELRRWLVGGSSAWSVRLGTTTLTAEGTSLRPVQLAERLQLAGSINYLKVSTKTLAAASRVLVGALVGAAASPPLRAEARGVSLRIGPRPCPGAAWAGPEAQRAAPRLGGSRDELSGALGAAEVLCGFEPRSPNRIASNV</sequence>
<evidence type="ECO:0000256" key="3">
    <source>
        <dbReference type="ARBA" id="ARBA00022691"/>
    </source>
</evidence>